<dbReference type="SUPFAM" id="SSF48208">
    <property type="entry name" value="Six-hairpin glycosidases"/>
    <property type="match status" value="1"/>
</dbReference>
<dbReference type="PROSITE" id="PS51257">
    <property type="entry name" value="PROKAR_LIPOPROTEIN"/>
    <property type="match status" value="1"/>
</dbReference>
<feature type="signal peptide" evidence="2">
    <location>
        <begin position="1"/>
        <end position="19"/>
    </location>
</feature>
<dbReference type="SUPFAM" id="SSF81853">
    <property type="entry name" value="Family 10 polysaccharide lyase"/>
    <property type="match status" value="1"/>
</dbReference>
<evidence type="ECO:0000256" key="2">
    <source>
        <dbReference type="SAM" id="SignalP"/>
    </source>
</evidence>
<dbReference type="EMBL" id="JBBMFL010000002">
    <property type="protein sequence ID" value="MEQ2543860.1"/>
    <property type="molecule type" value="Genomic_DNA"/>
</dbReference>
<evidence type="ECO:0000256" key="1">
    <source>
        <dbReference type="SAM" id="MobiDB-lite"/>
    </source>
</evidence>
<keyword evidence="2" id="KW-0732">Signal</keyword>
<feature type="chain" id="PRO_5045885730" evidence="2">
    <location>
        <begin position="20"/>
        <end position="569"/>
    </location>
</feature>
<dbReference type="Proteomes" id="UP001460202">
    <property type="component" value="Unassembled WGS sequence"/>
</dbReference>
<name>A0ABV1GTZ8_9BACT</name>
<gene>
    <name evidence="3" type="ORF">WMO46_02700</name>
</gene>
<feature type="compositionally biased region" description="Basic and acidic residues" evidence="1">
    <location>
        <begin position="90"/>
        <end position="105"/>
    </location>
</feature>
<feature type="region of interest" description="Disordered" evidence="1">
    <location>
        <begin position="89"/>
        <end position="109"/>
    </location>
</feature>
<comment type="caution">
    <text evidence="3">The sequence shown here is derived from an EMBL/GenBank/DDBJ whole genome shotgun (WGS) entry which is preliminary data.</text>
</comment>
<reference evidence="3 4" key="1">
    <citation type="submission" date="2024-03" db="EMBL/GenBank/DDBJ databases">
        <title>Human intestinal bacterial collection.</title>
        <authorList>
            <person name="Pauvert C."/>
            <person name="Hitch T.C.A."/>
            <person name="Clavel T."/>
        </authorList>
    </citation>
    <scope>NUCLEOTIDE SEQUENCE [LARGE SCALE GENOMIC DNA]</scope>
    <source>
        <strain evidence="3 4">CLA-KB-H122</strain>
    </source>
</reference>
<protein>
    <submittedName>
        <fullName evidence="3">Uncharacterized protein</fullName>
    </submittedName>
</protein>
<evidence type="ECO:0000313" key="3">
    <source>
        <dbReference type="EMBL" id="MEQ2543860.1"/>
    </source>
</evidence>
<accession>A0ABV1GTZ8</accession>
<evidence type="ECO:0000313" key="4">
    <source>
        <dbReference type="Proteomes" id="UP001460202"/>
    </source>
</evidence>
<keyword evidence="4" id="KW-1185">Reference proteome</keyword>
<sequence>MRHQILLLIAAVTGLLACACGGTETERLHRAAMREYLNPIRPGYEGRNPFWNAFATKFIYAPAFGFEPVENAVKYRFTVSHLGTSMVESPRYRKDAPTEDPEPRRVLGPGVPTGRSWSFEADSPQQSLAPVWNDIPVGRVQVTAEGLDASGRILGKAGEREFLRDFPFRPPYNGNVRPYAEAARMAALHIHELPAIRHWLTAAEPDMTYRHNTYACKIVGATIQLEVLIAKLLPTHREEALAVARNAARFLMDQSRPEGTPLAFFPPTYYSDLISSSRAENRGKTMIMEACTAGNAFLDLYDATGDRIYYDRALAIAETYTKLQHADGSFPIKVDFETGEPVNGCKAMLTPLMEYFERLENRYGITRYRDCLSRAAEWMRRSALESFDMTGQFEDMTVLGQQPYQNLTNCASAPYASWLLKKRGRTAAELADAVDLIRFSEDQFVCWDVLPDNDGVRTLCTPCVYEQYGYRVPVDNSTCVVANALLDLYEATGDRLAFAKAKALADNLTVVQNALDGLIPTSLDVREGSKNRIRGFWVNCTYASILTLLRMAKLTGETAGFPANVPPSR</sequence>
<organism evidence="3 4">
    <name type="scientific">Alistipes intestinihominis</name>
    <dbReference type="NCBI Taxonomy" id="3133172"/>
    <lineage>
        <taxon>Bacteria</taxon>
        <taxon>Pseudomonadati</taxon>
        <taxon>Bacteroidota</taxon>
        <taxon>Bacteroidia</taxon>
        <taxon>Bacteroidales</taxon>
        <taxon>Rikenellaceae</taxon>
        <taxon>Alistipes</taxon>
    </lineage>
</organism>
<dbReference type="InterPro" id="IPR008928">
    <property type="entry name" value="6-hairpin_glycosidase_sf"/>
</dbReference>
<dbReference type="GeneID" id="78179962"/>
<proteinExistence type="predicted"/>
<dbReference type="RefSeq" id="WP_129651277.1">
    <property type="nucleotide sequence ID" value="NZ_JBBMFL010000002.1"/>
</dbReference>